<dbReference type="OrthoDB" id="2472598at2"/>
<keyword evidence="4" id="KW-1185">Reference proteome</keyword>
<sequence>MKKRLVLSLFILMALGMVACSNDSTVKTSQAEIEKLQAEIAQLKNTNKELEASLVKEKQKNETNAQIYQIRDIVDLQTREMFRAMMKGETEKVKQFISREAAVEGKQFVYKANNEVISIPFVTEGSTFRQRSFDIYKDGRFITNYEVWINDETYSGTLELMFTKEDNKWKLSSMQGDR</sequence>
<accession>A0A4U2YFQ1</accession>
<evidence type="ECO:0000313" key="4">
    <source>
        <dbReference type="Proteomes" id="UP000307841"/>
    </source>
</evidence>
<keyword evidence="2" id="KW-0732">Signal</keyword>
<dbReference type="EMBL" id="SZNK01000001">
    <property type="protein sequence ID" value="TKI58351.1"/>
    <property type="molecule type" value="Genomic_DNA"/>
</dbReference>
<organism evidence="3 4">
    <name type="scientific">Brevibacillus antibioticus</name>
    <dbReference type="NCBI Taxonomy" id="2570228"/>
    <lineage>
        <taxon>Bacteria</taxon>
        <taxon>Bacillati</taxon>
        <taxon>Bacillota</taxon>
        <taxon>Bacilli</taxon>
        <taxon>Bacillales</taxon>
        <taxon>Paenibacillaceae</taxon>
        <taxon>Brevibacillus</taxon>
    </lineage>
</organism>
<gene>
    <name evidence="3" type="ORF">E8L90_24775</name>
</gene>
<comment type="caution">
    <text evidence="3">The sequence shown here is derived from an EMBL/GenBank/DDBJ whole genome shotgun (WGS) entry which is preliminary data.</text>
</comment>
<feature type="signal peptide" evidence="2">
    <location>
        <begin position="1"/>
        <end position="19"/>
    </location>
</feature>
<feature type="coiled-coil region" evidence="1">
    <location>
        <begin position="26"/>
        <end position="60"/>
    </location>
</feature>
<evidence type="ECO:0000256" key="2">
    <source>
        <dbReference type="SAM" id="SignalP"/>
    </source>
</evidence>
<name>A0A4U2YFQ1_9BACL</name>
<dbReference type="RefSeq" id="WP_137031784.1">
    <property type="nucleotide sequence ID" value="NZ_SZNK01000001.1"/>
</dbReference>
<protein>
    <submittedName>
        <fullName evidence="3">Uncharacterized protein</fullName>
    </submittedName>
</protein>
<proteinExistence type="predicted"/>
<feature type="chain" id="PRO_5039487787" evidence="2">
    <location>
        <begin position="20"/>
        <end position="178"/>
    </location>
</feature>
<reference evidence="3 4" key="1">
    <citation type="submission" date="2019-04" db="EMBL/GenBank/DDBJ databases">
        <title>Whole genome sequencing of Brevibacillus sp. TGS2-1.</title>
        <authorList>
            <person name="Choi A."/>
        </authorList>
    </citation>
    <scope>NUCLEOTIDE SEQUENCE [LARGE SCALE GENOMIC DNA]</scope>
    <source>
        <strain evidence="3 4">TGS2-1</strain>
    </source>
</reference>
<dbReference type="Proteomes" id="UP000307841">
    <property type="component" value="Unassembled WGS sequence"/>
</dbReference>
<dbReference type="AlphaFoldDB" id="A0A4U2YFQ1"/>
<keyword evidence="1" id="KW-0175">Coiled coil</keyword>
<dbReference type="PROSITE" id="PS51257">
    <property type="entry name" value="PROKAR_LIPOPROTEIN"/>
    <property type="match status" value="1"/>
</dbReference>
<evidence type="ECO:0000313" key="3">
    <source>
        <dbReference type="EMBL" id="TKI58351.1"/>
    </source>
</evidence>
<evidence type="ECO:0000256" key="1">
    <source>
        <dbReference type="SAM" id="Coils"/>
    </source>
</evidence>